<comment type="caution">
    <text evidence="2">The sequence shown here is derived from an EMBL/GenBank/DDBJ whole genome shotgun (WGS) entry which is preliminary data.</text>
</comment>
<gene>
    <name evidence="2" type="ORF">UW26_C0010G0032</name>
</gene>
<evidence type="ECO:0000313" key="2">
    <source>
        <dbReference type="EMBL" id="KKT38938.1"/>
    </source>
</evidence>
<sequence>MKANNLVFRLACFLFVSVLVFVPLVLATDTATVTATVTVQNISVSVSPGTVTYGTLANNASADTNPAATQTATNNGNVAEDFFIKGVNTADWTLAGTAGSDQYVHKFCVATCGTPPTNYTALTINDSALATAVATSGTQTFDLEITTPNPSTVYTEQSPNITVTATTVN</sequence>
<keyword evidence="1" id="KW-0732">Signal</keyword>
<feature type="signal peptide" evidence="1">
    <location>
        <begin position="1"/>
        <end position="27"/>
    </location>
</feature>
<evidence type="ECO:0000313" key="3">
    <source>
        <dbReference type="Proteomes" id="UP000034097"/>
    </source>
</evidence>
<protein>
    <submittedName>
        <fullName evidence="2">Uncharacterized protein</fullName>
    </submittedName>
</protein>
<dbReference type="Proteomes" id="UP000034097">
    <property type="component" value="Unassembled WGS sequence"/>
</dbReference>
<organism evidence="2 3">
    <name type="scientific">Candidatus Collierbacteria bacterium GW2011_GWF1_44_12</name>
    <dbReference type="NCBI Taxonomy" id="1618402"/>
    <lineage>
        <taxon>Bacteria</taxon>
        <taxon>Candidatus Collieribacteriota</taxon>
    </lineage>
</organism>
<feature type="chain" id="PRO_5002537512" evidence="1">
    <location>
        <begin position="28"/>
        <end position="169"/>
    </location>
</feature>
<dbReference type="EMBL" id="LCHQ01000010">
    <property type="protein sequence ID" value="KKT38938.1"/>
    <property type="molecule type" value="Genomic_DNA"/>
</dbReference>
<reference evidence="2 3" key="1">
    <citation type="journal article" date="2015" name="Nature">
        <title>rRNA introns, odd ribosomes, and small enigmatic genomes across a large radiation of phyla.</title>
        <authorList>
            <person name="Brown C.T."/>
            <person name="Hug L.A."/>
            <person name="Thomas B.C."/>
            <person name="Sharon I."/>
            <person name="Castelle C.J."/>
            <person name="Singh A."/>
            <person name="Wilkins M.J."/>
            <person name="Williams K.H."/>
            <person name="Banfield J.F."/>
        </authorList>
    </citation>
    <scope>NUCLEOTIDE SEQUENCE [LARGE SCALE GENOMIC DNA]</scope>
</reference>
<name>A0A0G1GXK2_9BACT</name>
<dbReference type="AlphaFoldDB" id="A0A0G1GXK2"/>
<evidence type="ECO:0000256" key="1">
    <source>
        <dbReference type="SAM" id="SignalP"/>
    </source>
</evidence>
<accession>A0A0G1GXK2</accession>
<proteinExistence type="predicted"/>